<evidence type="ECO:0000313" key="3">
    <source>
        <dbReference type="Proteomes" id="UP001642409"/>
    </source>
</evidence>
<reference evidence="2 3" key="2">
    <citation type="submission" date="2024-07" db="EMBL/GenBank/DDBJ databases">
        <authorList>
            <person name="Akdeniz Z."/>
        </authorList>
    </citation>
    <scope>NUCLEOTIDE SEQUENCE [LARGE SCALE GENOMIC DNA]</scope>
</reference>
<accession>A0AA86NQ72</accession>
<dbReference type="AlphaFoldDB" id="A0AA86NQ72"/>
<keyword evidence="3" id="KW-1185">Reference proteome</keyword>
<gene>
    <name evidence="1" type="ORF">HINF_LOCUS11428</name>
    <name evidence="2" type="ORF">HINF_LOCUS40372</name>
</gene>
<evidence type="ECO:0000313" key="1">
    <source>
        <dbReference type="EMBL" id="CAI9923783.1"/>
    </source>
</evidence>
<dbReference type="Proteomes" id="UP001642409">
    <property type="component" value="Unassembled WGS sequence"/>
</dbReference>
<dbReference type="EMBL" id="CATOUU010000295">
    <property type="protein sequence ID" value="CAI9923783.1"/>
    <property type="molecule type" value="Genomic_DNA"/>
</dbReference>
<organism evidence="1">
    <name type="scientific">Hexamita inflata</name>
    <dbReference type="NCBI Taxonomy" id="28002"/>
    <lineage>
        <taxon>Eukaryota</taxon>
        <taxon>Metamonada</taxon>
        <taxon>Diplomonadida</taxon>
        <taxon>Hexamitidae</taxon>
        <taxon>Hexamitinae</taxon>
        <taxon>Hexamita</taxon>
    </lineage>
</organism>
<name>A0AA86NQ72_9EUKA</name>
<dbReference type="EMBL" id="CAXDID020000159">
    <property type="protein sequence ID" value="CAL6044053.1"/>
    <property type="molecule type" value="Genomic_DNA"/>
</dbReference>
<protein>
    <submittedName>
        <fullName evidence="2">Hypothetical_protein</fullName>
    </submittedName>
</protein>
<comment type="caution">
    <text evidence="1">The sequence shown here is derived from an EMBL/GenBank/DDBJ whole genome shotgun (WGS) entry which is preliminary data.</text>
</comment>
<proteinExistence type="predicted"/>
<sequence>MRLTDKSNSVSLLSFDIAFMLSIQLSCKISFFNFNNFFNGYKLEIWFLLRSKFTNSCKNFKHKMSYILQFIIDKSVKLDSQDNKGDSIKSILLKTNTLSEITFEILAKSTQSMFLNSIYYNFFIQLKSHIMSQLKSLDFESKEEQIKIFSSKDSVFI</sequence>
<reference evidence="1" key="1">
    <citation type="submission" date="2023-06" db="EMBL/GenBank/DDBJ databases">
        <authorList>
            <person name="Kurt Z."/>
        </authorList>
    </citation>
    <scope>NUCLEOTIDE SEQUENCE</scope>
</reference>
<evidence type="ECO:0000313" key="2">
    <source>
        <dbReference type="EMBL" id="CAL6044053.1"/>
    </source>
</evidence>